<keyword evidence="5" id="KW-0472">Membrane</keyword>
<evidence type="ECO:0000256" key="3">
    <source>
        <dbReference type="ARBA" id="ARBA00022475"/>
    </source>
</evidence>
<dbReference type="Proteomes" id="UP000189055">
    <property type="component" value="Chromosome"/>
</dbReference>
<dbReference type="SUPFAM" id="SSF53850">
    <property type="entry name" value="Periplasmic binding protein-like II"/>
    <property type="match status" value="1"/>
</dbReference>
<evidence type="ECO:0000313" key="7">
    <source>
        <dbReference type="Proteomes" id="UP000189055"/>
    </source>
</evidence>
<dbReference type="GO" id="GO:0012505">
    <property type="term" value="C:endomembrane system"/>
    <property type="evidence" value="ECO:0007669"/>
    <property type="project" value="UniProtKB-SubCell"/>
</dbReference>
<dbReference type="STRING" id="1076596.A0U91_05830"/>
<keyword evidence="4" id="KW-0997">Cell inner membrane</keyword>
<keyword evidence="2" id="KW-0813">Transport</keyword>
<evidence type="ECO:0000256" key="5">
    <source>
        <dbReference type="ARBA" id="ARBA00023136"/>
    </source>
</evidence>
<dbReference type="KEGG" id="aper:A0U91_05830"/>
<dbReference type="CDD" id="cd13553">
    <property type="entry name" value="PBP2_NrtA_CpmA_like"/>
    <property type="match status" value="1"/>
</dbReference>
<dbReference type="Pfam" id="PF13379">
    <property type="entry name" value="NMT1_2"/>
    <property type="match status" value="1"/>
</dbReference>
<keyword evidence="3" id="KW-1003">Cell membrane</keyword>
<dbReference type="PANTHER" id="PTHR30024">
    <property type="entry name" value="ALIPHATIC SULFONATES-BINDING PROTEIN-RELATED"/>
    <property type="match status" value="1"/>
</dbReference>
<dbReference type="PANTHER" id="PTHR30024:SF43">
    <property type="entry name" value="BLL4572 PROTEIN"/>
    <property type="match status" value="1"/>
</dbReference>
<dbReference type="Gene3D" id="3.40.190.10">
    <property type="entry name" value="Periplasmic binding protein-like II"/>
    <property type="match status" value="2"/>
</dbReference>
<evidence type="ECO:0008006" key="8">
    <source>
        <dbReference type="Google" id="ProtNLM"/>
    </source>
</evidence>
<dbReference type="InterPro" id="IPR044527">
    <property type="entry name" value="NrtA/CpmA_ABC-bd_dom"/>
</dbReference>
<evidence type="ECO:0000256" key="2">
    <source>
        <dbReference type="ARBA" id="ARBA00022448"/>
    </source>
</evidence>
<evidence type="ECO:0000313" key="6">
    <source>
        <dbReference type="EMBL" id="AQT04558.1"/>
    </source>
</evidence>
<organism evidence="6 7">
    <name type="scientific">Acetobacter persici</name>
    <dbReference type="NCBI Taxonomy" id="1076596"/>
    <lineage>
        <taxon>Bacteria</taxon>
        <taxon>Pseudomonadati</taxon>
        <taxon>Pseudomonadota</taxon>
        <taxon>Alphaproteobacteria</taxon>
        <taxon>Acetobacterales</taxon>
        <taxon>Acetobacteraceae</taxon>
        <taxon>Acetobacter</taxon>
    </lineage>
</organism>
<evidence type="ECO:0000256" key="1">
    <source>
        <dbReference type="ARBA" id="ARBA00004308"/>
    </source>
</evidence>
<reference evidence="6 7" key="1">
    <citation type="submission" date="2016-03" db="EMBL/GenBank/DDBJ databases">
        <title>Acetic acid bacteria sequencing.</title>
        <authorList>
            <person name="Brandt J."/>
            <person name="Jakob F."/>
            <person name="Vogel R.F."/>
        </authorList>
    </citation>
    <scope>NUCLEOTIDE SEQUENCE [LARGE SCALE GENOMIC DNA]</scope>
    <source>
        <strain evidence="6 7">TMW2.1084</strain>
    </source>
</reference>
<name>A0A1U9LDX5_9PROT</name>
<proteinExistence type="predicted"/>
<dbReference type="AlphaFoldDB" id="A0A1U9LDX5"/>
<accession>A0A1U9LDX5</accession>
<dbReference type="RefSeq" id="WP_077930424.1">
    <property type="nucleotide sequence ID" value="NZ_CP014687.1"/>
</dbReference>
<dbReference type="EMBL" id="CP014687">
    <property type="protein sequence ID" value="AQT04558.1"/>
    <property type="molecule type" value="Genomic_DNA"/>
</dbReference>
<evidence type="ECO:0000256" key="4">
    <source>
        <dbReference type="ARBA" id="ARBA00022519"/>
    </source>
</evidence>
<gene>
    <name evidence="6" type="ORF">A0U91_05830</name>
</gene>
<sequence length="323" mass="35101">MTISCRIGLLRLADSAPVLVARSMGFFDRHGLDVEPVIVPSWANIADGLVWNGLDGAVMFPPLAIMTALGQRGRPVALRPGLPVSRGGNMIVLRGQAEAQAQWQSGRDKHTAFTNWAQSLGRKPRLGVVHLYSTHYLILTRFLQDHAICRDTETEIVIMPPSSMIQALAAGEIDGFCAGPPWGADACLKNLAFVVAGSAQVMPGHLEKILTLRDQWTSENPDGAARLYAAVREAAALCNQPAHAAEITRLLSAPLNAEGLDLPYEALKRIMPGTPDAPDAMLFDTQPRSTRSSCGWMIEDMQRESWLTPAQLGTLSQLGWYND</sequence>
<comment type="subcellular location">
    <subcellularLocation>
        <location evidence="1">Endomembrane system</location>
    </subcellularLocation>
</comment>
<protein>
    <recommendedName>
        <fullName evidence="8">Nitrate ABC transporter ATP-binding protein</fullName>
    </recommendedName>
</protein>